<dbReference type="SMART" id="SM00468">
    <property type="entry name" value="PreSET"/>
    <property type="match status" value="1"/>
</dbReference>
<comment type="caution">
    <text evidence="11">The sequence shown here is derived from an EMBL/GenBank/DDBJ whole genome shotgun (WGS) entry which is preliminary data.</text>
</comment>
<dbReference type="InParanoid" id="A0A218ZDF1"/>
<keyword evidence="5" id="KW-0949">S-adenosyl-L-methionine</keyword>
<evidence type="ECO:0000259" key="8">
    <source>
        <dbReference type="PROSITE" id="PS50280"/>
    </source>
</evidence>
<dbReference type="Pfam" id="PF05033">
    <property type="entry name" value="Pre-SET"/>
    <property type="match status" value="1"/>
</dbReference>
<dbReference type="InterPro" id="IPR007728">
    <property type="entry name" value="Pre-SET_dom"/>
</dbReference>
<dbReference type="OrthoDB" id="308383at2759"/>
<dbReference type="Pfam" id="PF00856">
    <property type="entry name" value="SET"/>
    <property type="match status" value="1"/>
</dbReference>
<dbReference type="GO" id="GO:0005634">
    <property type="term" value="C:nucleus"/>
    <property type="evidence" value="ECO:0007669"/>
    <property type="project" value="InterPro"/>
</dbReference>
<protein>
    <submittedName>
        <fullName evidence="11">Histone-lysine N-methyltransferase</fullName>
    </submittedName>
</protein>
<dbReference type="SMART" id="SM00508">
    <property type="entry name" value="PostSET"/>
    <property type="match status" value="1"/>
</dbReference>
<evidence type="ECO:0000256" key="2">
    <source>
        <dbReference type="ARBA" id="ARBA00022454"/>
    </source>
</evidence>
<evidence type="ECO:0000313" key="11">
    <source>
        <dbReference type="EMBL" id="OWP05784.1"/>
    </source>
</evidence>
<keyword evidence="12" id="KW-1185">Reference proteome</keyword>
<evidence type="ECO:0000256" key="3">
    <source>
        <dbReference type="ARBA" id="ARBA00022603"/>
    </source>
</evidence>
<dbReference type="PANTHER" id="PTHR46223:SF3">
    <property type="entry name" value="HISTONE-LYSINE N-METHYLTRANSFERASE SET-23"/>
    <property type="match status" value="1"/>
</dbReference>
<dbReference type="PROSITE" id="PS50867">
    <property type="entry name" value="PRE_SET"/>
    <property type="match status" value="1"/>
</dbReference>
<organism evidence="11 12">
    <name type="scientific">Diplocarpon coronariae</name>
    <dbReference type="NCBI Taxonomy" id="2795749"/>
    <lineage>
        <taxon>Eukaryota</taxon>
        <taxon>Fungi</taxon>
        <taxon>Dikarya</taxon>
        <taxon>Ascomycota</taxon>
        <taxon>Pezizomycotina</taxon>
        <taxon>Leotiomycetes</taxon>
        <taxon>Helotiales</taxon>
        <taxon>Drepanopezizaceae</taxon>
        <taxon>Diplocarpon</taxon>
    </lineage>
</organism>
<evidence type="ECO:0000259" key="9">
    <source>
        <dbReference type="PROSITE" id="PS50867"/>
    </source>
</evidence>
<evidence type="ECO:0000256" key="5">
    <source>
        <dbReference type="ARBA" id="ARBA00022691"/>
    </source>
</evidence>
<feature type="domain" description="SET" evidence="8">
    <location>
        <begin position="175"/>
        <end position="304"/>
    </location>
</feature>
<dbReference type="InterPro" id="IPR003616">
    <property type="entry name" value="Post-SET_dom"/>
</dbReference>
<dbReference type="AlphaFoldDB" id="A0A218ZDF1"/>
<feature type="domain" description="Post-SET" evidence="10">
    <location>
        <begin position="331"/>
        <end position="347"/>
    </location>
</feature>
<evidence type="ECO:0000259" key="10">
    <source>
        <dbReference type="PROSITE" id="PS50868"/>
    </source>
</evidence>
<dbReference type="GO" id="GO:0032259">
    <property type="term" value="P:methylation"/>
    <property type="evidence" value="ECO:0007669"/>
    <property type="project" value="UniProtKB-KW"/>
</dbReference>
<dbReference type="PROSITE" id="PS50868">
    <property type="entry name" value="POST_SET"/>
    <property type="match status" value="1"/>
</dbReference>
<keyword evidence="4" id="KW-0808">Transferase</keyword>
<evidence type="ECO:0000256" key="4">
    <source>
        <dbReference type="ARBA" id="ARBA00022679"/>
    </source>
</evidence>
<keyword evidence="7" id="KW-0862">Zinc</keyword>
<dbReference type="Gene3D" id="2.170.270.10">
    <property type="entry name" value="SET domain"/>
    <property type="match status" value="1"/>
</dbReference>
<comment type="subcellular location">
    <subcellularLocation>
        <location evidence="1">Chromosome</location>
    </subcellularLocation>
</comment>
<gene>
    <name evidence="11" type="ORF">B2J93_902</name>
</gene>
<evidence type="ECO:0000256" key="7">
    <source>
        <dbReference type="ARBA" id="ARBA00022833"/>
    </source>
</evidence>
<proteinExistence type="predicted"/>
<keyword evidence="2" id="KW-0158">Chromosome</keyword>
<dbReference type="GO" id="GO:0042054">
    <property type="term" value="F:histone methyltransferase activity"/>
    <property type="evidence" value="ECO:0007669"/>
    <property type="project" value="InterPro"/>
</dbReference>
<keyword evidence="6" id="KW-0479">Metal-binding</keyword>
<dbReference type="PROSITE" id="PS50280">
    <property type="entry name" value="SET"/>
    <property type="match status" value="1"/>
</dbReference>
<evidence type="ECO:0000256" key="6">
    <source>
        <dbReference type="ARBA" id="ARBA00022723"/>
    </source>
</evidence>
<dbReference type="STRING" id="503106.A0A218ZDF1"/>
<name>A0A218ZDF1_9HELO</name>
<feature type="domain" description="Pre-SET" evidence="9">
    <location>
        <begin position="88"/>
        <end position="172"/>
    </location>
</feature>
<dbReference type="EMBL" id="MZNU01000060">
    <property type="protein sequence ID" value="OWP05784.1"/>
    <property type="molecule type" value="Genomic_DNA"/>
</dbReference>
<dbReference type="PANTHER" id="PTHR46223">
    <property type="entry name" value="HISTONE-LYSINE N-METHYLTRANSFERASE SUV39H"/>
    <property type="match status" value="1"/>
</dbReference>
<sequence>MAVPPDKTIMEFRHHVHFFFHARNDPEFAEQERDCHWCQLATFTSHRSYPISIVFGSETTAVIPQDFRFIEENVLREGVQPADAAFESGCNCTDDVQCMLMTADNDPNGCLCLQDVDRENMAIGAKLNAYHVFGQRAGCLRGHKLESRDPVYECNARCSCSQNCPNRVVGNGRKVNLQIFNTTDGRVRATEDIRRGQYVGSYVGEVITPAEADRRRDGAGERKKKDIYLFALDKFSQDSPDSNKAYEIDGEYMSGPTRFINHSCSPNLRIFAVVNELANKALHGLCFFATKEIPRNTELTFDYTDGVKRSDEVAGTGRKFEDMSASEKNKELFPCLCGASNCRGYLW</sequence>
<evidence type="ECO:0000313" key="12">
    <source>
        <dbReference type="Proteomes" id="UP000242519"/>
    </source>
</evidence>
<accession>A0A218ZDF1</accession>
<dbReference type="GO" id="GO:0005694">
    <property type="term" value="C:chromosome"/>
    <property type="evidence" value="ECO:0007669"/>
    <property type="project" value="UniProtKB-SubCell"/>
</dbReference>
<dbReference type="SUPFAM" id="SSF82199">
    <property type="entry name" value="SET domain"/>
    <property type="match status" value="1"/>
</dbReference>
<dbReference type="SMART" id="SM00317">
    <property type="entry name" value="SET"/>
    <property type="match status" value="1"/>
</dbReference>
<dbReference type="Proteomes" id="UP000242519">
    <property type="component" value="Unassembled WGS sequence"/>
</dbReference>
<dbReference type="InterPro" id="IPR001214">
    <property type="entry name" value="SET_dom"/>
</dbReference>
<dbReference type="CDD" id="cd19473">
    <property type="entry name" value="SET_SUV39H_DIM5-like"/>
    <property type="match status" value="1"/>
</dbReference>
<dbReference type="InterPro" id="IPR046341">
    <property type="entry name" value="SET_dom_sf"/>
</dbReference>
<reference evidence="11 12" key="1">
    <citation type="submission" date="2017-04" db="EMBL/GenBank/DDBJ databases">
        <title>Draft genome sequence of Marssonina coronaria NL1: causal agent of apple blotch.</title>
        <authorList>
            <person name="Cheng Q."/>
        </authorList>
    </citation>
    <scope>NUCLEOTIDE SEQUENCE [LARGE SCALE GENOMIC DNA]</scope>
    <source>
        <strain evidence="11 12">NL1</strain>
    </source>
</reference>
<keyword evidence="3" id="KW-0489">Methyltransferase</keyword>
<evidence type="ECO:0000256" key="1">
    <source>
        <dbReference type="ARBA" id="ARBA00004286"/>
    </source>
</evidence>
<dbReference type="GO" id="GO:0008270">
    <property type="term" value="F:zinc ion binding"/>
    <property type="evidence" value="ECO:0007669"/>
    <property type="project" value="InterPro"/>
</dbReference>
<dbReference type="InterPro" id="IPR050973">
    <property type="entry name" value="H3K9_Histone-Lys_N-MTase"/>
</dbReference>